<dbReference type="EMBL" id="JAUBDH010000005">
    <property type="protein sequence ID" value="MDW0110387.1"/>
    <property type="molecule type" value="Genomic_DNA"/>
</dbReference>
<dbReference type="Pfam" id="PF08240">
    <property type="entry name" value="ADH_N"/>
    <property type="match status" value="1"/>
</dbReference>
<dbReference type="InterPro" id="IPR013149">
    <property type="entry name" value="ADH-like_C"/>
</dbReference>
<evidence type="ECO:0000259" key="1">
    <source>
        <dbReference type="SMART" id="SM00829"/>
    </source>
</evidence>
<dbReference type="SUPFAM" id="SSF50129">
    <property type="entry name" value="GroES-like"/>
    <property type="match status" value="1"/>
</dbReference>
<dbReference type="Gene3D" id="3.40.50.720">
    <property type="entry name" value="NAD(P)-binding Rossmann-like Domain"/>
    <property type="match status" value="1"/>
</dbReference>
<dbReference type="InterPro" id="IPR013154">
    <property type="entry name" value="ADH-like_N"/>
</dbReference>
<proteinExistence type="predicted"/>
<accession>A0ABU4G1Y0</accession>
<keyword evidence="3" id="KW-1185">Reference proteome</keyword>
<evidence type="ECO:0000313" key="3">
    <source>
        <dbReference type="Proteomes" id="UP001280629"/>
    </source>
</evidence>
<evidence type="ECO:0000313" key="2">
    <source>
        <dbReference type="EMBL" id="MDW0110387.1"/>
    </source>
</evidence>
<dbReference type="InterPro" id="IPR011032">
    <property type="entry name" value="GroES-like_sf"/>
</dbReference>
<dbReference type="Gene3D" id="3.90.180.10">
    <property type="entry name" value="Medium-chain alcohol dehydrogenases, catalytic domain"/>
    <property type="match status" value="1"/>
</dbReference>
<gene>
    <name evidence="2" type="ORF">QT716_10095</name>
</gene>
<dbReference type="Pfam" id="PF00107">
    <property type="entry name" value="ADH_zinc_N"/>
    <property type="match status" value="1"/>
</dbReference>
<organism evidence="2 3">
    <name type="scientific">Sporosarcina aquimarina</name>
    <dbReference type="NCBI Taxonomy" id="114975"/>
    <lineage>
        <taxon>Bacteria</taxon>
        <taxon>Bacillati</taxon>
        <taxon>Bacillota</taxon>
        <taxon>Bacilli</taxon>
        <taxon>Bacillales</taxon>
        <taxon>Caryophanaceae</taxon>
        <taxon>Sporosarcina</taxon>
    </lineage>
</organism>
<dbReference type="SMART" id="SM00829">
    <property type="entry name" value="PKS_ER"/>
    <property type="match status" value="1"/>
</dbReference>
<dbReference type="RefSeq" id="WP_317935938.1">
    <property type="nucleotide sequence ID" value="NZ_JAUBDH010000005.1"/>
</dbReference>
<reference evidence="2 3" key="1">
    <citation type="submission" date="2023-06" db="EMBL/GenBank/DDBJ databases">
        <title>Sporosarcina sp. nov., isolated from Korean traditional fermented seafood 'Jeotgal'.</title>
        <authorList>
            <person name="Yang A.-I."/>
            <person name="Shin N.-R."/>
        </authorList>
    </citation>
    <scope>NUCLEOTIDE SEQUENCE [LARGE SCALE GENOMIC DNA]</scope>
    <source>
        <strain evidence="2 3">KCTC3840</strain>
    </source>
</reference>
<dbReference type="SUPFAM" id="SSF51735">
    <property type="entry name" value="NAD(P)-binding Rossmann-fold domains"/>
    <property type="match status" value="1"/>
</dbReference>
<dbReference type="PANTHER" id="PTHR45033">
    <property type="match status" value="1"/>
</dbReference>
<dbReference type="PANTHER" id="PTHR45033:SF3">
    <property type="entry name" value="DEHYDROGENASE, PUTATIVE (AFU_ORTHOLOGUE AFUA_2G13270)-RELATED"/>
    <property type="match status" value="1"/>
</dbReference>
<protein>
    <submittedName>
        <fullName evidence="2">Zinc-binding dehydrogenase</fullName>
    </submittedName>
</protein>
<dbReference type="InterPro" id="IPR036291">
    <property type="entry name" value="NAD(P)-bd_dom_sf"/>
</dbReference>
<dbReference type="InterPro" id="IPR052711">
    <property type="entry name" value="Zinc_ADH-like"/>
</dbReference>
<dbReference type="InterPro" id="IPR020843">
    <property type="entry name" value="ER"/>
</dbReference>
<dbReference type="Proteomes" id="UP001280629">
    <property type="component" value="Unassembled WGS sequence"/>
</dbReference>
<feature type="domain" description="Enoyl reductase (ER)" evidence="1">
    <location>
        <begin position="7"/>
        <end position="323"/>
    </location>
</feature>
<sequence length="325" mass="35136">MKAIIHGDAGLRLGEMPLPKAGKGEVVVAIKTAGLNRRDLYIPDRRGQKGEDLILGSDGAGTIEAVGEGVTQWSVGDEVVINPSLDWREESDTSPEGFRPLGVPDNGTFAEKIVLSAEQIEPRPAHLSWEESACIGLAGLTGYRALVTRGQVKKGDTVFVPGAGSGVVTFIIQFAKAAGARVIVTSRKEDKLKHALKLGADRAIDTNADWEQELKDETIDLVIESVGKATFNRSLGVLKPGGRLVVFGATTDDVVDIDLRALFNNQQEIVGSMMGSREELREMLAFSEKHTIRPVIDRTLPLTDALEGFKMLEDSTQFGKIVYTI</sequence>
<comment type="caution">
    <text evidence="2">The sequence shown here is derived from an EMBL/GenBank/DDBJ whole genome shotgun (WGS) entry which is preliminary data.</text>
</comment>
<name>A0ABU4G1Y0_9BACL</name>